<feature type="region of interest" description="Disordered" evidence="1">
    <location>
        <begin position="70"/>
        <end position="98"/>
    </location>
</feature>
<gene>
    <name evidence="2" type="ORF">GE061_015827</name>
</gene>
<evidence type="ECO:0000313" key="3">
    <source>
        <dbReference type="Proteomes" id="UP000466442"/>
    </source>
</evidence>
<reference evidence="2" key="1">
    <citation type="journal article" date="2021" name="Mol. Ecol. Resour.">
        <title>Apolygus lucorum genome provides insights into omnivorousness and mesophyll feeding.</title>
        <authorList>
            <person name="Liu Y."/>
            <person name="Liu H."/>
            <person name="Wang H."/>
            <person name="Huang T."/>
            <person name="Liu B."/>
            <person name="Yang B."/>
            <person name="Yin L."/>
            <person name="Li B."/>
            <person name="Zhang Y."/>
            <person name="Zhang S."/>
            <person name="Jiang F."/>
            <person name="Zhang X."/>
            <person name="Ren Y."/>
            <person name="Wang B."/>
            <person name="Wang S."/>
            <person name="Lu Y."/>
            <person name="Wu K."/>
            <person name="Fan W."/>
            <person name="Wang G."/>
        </authorList>
    </citation>
    <scope>NUCLEOTIDE SEQUENCE</scope>
    <source>
        <strain evidence="2">12Hb</strain>
    </source>
</reference>
<protein>
    <submittedName>
        <fullName evidence="2">Uncharacterized protein</fullName>
    </submittedName>
</protein>
<keyword evidence="3" id="KW-1185">Reference proteome</keyword>
<dbReference type="AlphaFoldDB" id="A0A8S9XP52"/>
<feature type="compositionally biased region" description="Acidic residues" evidence="1">
    <location>
        <begin position="79"/>
        <end position="95"/>
    </location>
</feature>
<comment type="caution">
    <text evidence="2">The sequence shown here is derived from an EMBL/GenBank/DDBJ whole genome shotgun (WGS) entry which is preliminary data.</text>
</comment>
<proteinExistence type="predicted"/>
<name>A0A8S9XP52_APOLU</name>
<evidence type="ECO:0000313" key="2">
    <source>
        <dbReference type="EMBL" id="KAF6210071.1"/>
    </source>
</evidence>
<organism evidence="2 3">
    <name type="scientific">Apolygus lucorum</name>
    <name type="common">Small green plant bug</name>
    <name type="synonym">Lygocoris lucorum</name>
    <dbReference type="NCBI Taxonomy" id="248454"/>
    <lineage>
        <taxon>Eukaryota</taxon>
        <taxon>Metazoa</taxon>
        <taxon>Ecdysozoa</taxon>
        <taxon>Arthropoda</taxon>
        <taxon>Hexapoda</taxon>
        <taxon>Insecta</taxon>
        <taxon>Pterygota</taxon>
        <taxon>Neoptera</taxon>
        <taxon>Paraneoptera</taxon>
        <taxon>Hemiptera</taxon>
        <taxon>Heteroptera</taxon>
        <taxon>Panheteroptera</taxon>
        <taxon>Cimicomorpha</taxon>
        <taxon>Miridae</taxon>
        <taxon>Mirini</taxon>
        <taxon>Apolygus</taxon>
    </lineage>
</organism>
<dbReference type="EMBL" id="WIXP02000006">
    <property type="protein sequence ID" value="KAF6210071.1"/>
    <property type="molecule type" value="Genomic_DNA"/>
</dbReference>
<sequence>MSESDSDSGLEVIDLRKTREKGIRRVDEHKRSVLKKARLSGDSVVTGKGVVIPQKNNDNSDAVKVWALGQKNMPKSDGDSDYQPDSEDFSDEEDIGSPTTLTTQEITDILLENGLRIRTPKISKKVSFTPLLCESETIEDIPCSVIVDGVLQDLPAVTVSSTISTVTYAFYDSIPHQEESQRQVKRQKVAETKKKQ</sequence>
<evidence type="ECO:0000256" key="1">
    <source>
        <dbReference type="SAM" id="MobiDB-lite"/>
    </source>
</evidence>
<dbReference type="Proteomes" id="UP000466442">
    <property type="component" value="Unassembled WGS sequence"/>
</dbReference>
<accession>A0A8S9XP52</accession>
<feature type="region of interest" description="Disordered" evidence="1">
    <location>
        <begin position="1"/>
        <end position="21"/>
    </location>
</feature>